<accession>A0A1G8LYI3</accession>
<evidence type="ECO:0000313" key="3">
    <source>
        <dbReference type="EMBL" id="SDI60764.1"/>
    </source>
</evidence>
<sequence length="89" mass="10380">MKKVHLNGKRMITKEVTHAYLKRKFDFPDYYGKNLDALWDLLTTLGKDTEIIILHKDCILESLGSYGEALLALFLELPEETDRIKVEIR</sequence>
<proteinExistence type="inferred from homology"/>
<protein>
    <submittedName>
        <fullName evidence="3">Ribonuclease inhibitor</fullName>
    </submittedName>
</protein>
<comment type="similarity">
    <text evidence="1">Belongs to the barstar family.</text>
</comment>
<name>A0A1G8LYI3_9CLOT</name>
<reference evidence="3 4" key="1">
    <citation type="submission" date="2016-10" db="EMBL/GenBank/DDBJ databases">
        <authorList>
            <person name="de Groot N.N."/>
        </authorList>
    </citation>
    <scope>NUCLEOTIDE SEQUENCE [LARGE SCALE GENOMIC DNA]</scope>
    <source>
        <strain evidence="3 4">CGMCC 1.5058</strain>
    </source>
</reference>
<dbReference type="Gene3D" id="3.30.370.10">
    <property type="entry name" value="Barstar-like"/>
    <property type="match status" value="1"/>
</dbReference>
<dbReference type="InterPro" id="IPR035905">
    <property type="entry name" value="Barstar-like_sf"/>
</dbReference>
<gene>
    <name evidence="3" type="ORF">SAMN05421804_103223</name>
</gene>
<dbReference type="SUPFAM" id="SSF52038">
    <property type="entry name" value="Barstar-related"/>
    <property type="match status" value="1"/>
</dbReference>
<dbReference type="RefSeq" id="WP_031575054.1">
    <property type="nucleotide sequence ID" value="NZ_FNDZ01000003.1"/>
</dbReference>
<evidence type="ECO:0000259" key="2">
    <source>
        <dbReference type="Pfam" id="PF01337"/>
    </source>
</evidence>
<dbReference type="AlphaFoldDB" id="A0A1G8LYI3"/>
<dbReference type="Proteomes" id="UP000183255">
    <property type="component" value="Unassembled WGS sequence"/>
</dbReference>
<evidence type="ECO:0000256" key="1">
    <source>
        <dbReference type="ARBA" id="ARBA00006845"/>
    </source>
</evidence>
<dbReference type="EMBL" id="FNDZ01000003">
    <property type="protein sequence ID" value="SDI60764.1"/>
    <property type="molecule type" value="Genomic_DNA"/>
</dbReference>
<dbReference type="Pfam" id="PF01337">
    <property type="entry name" value="Barstar"/>
    <property type="match status" value="1"/>
</dbReference>
<feature type="domain" description="Barstar (barnase inhibitor)" evidence="2">
    <location>
        <begin position="1"/>
        <end position="87"/>
    </location>
</feature>
<organism evidence="3 4">
    <name type="scientific">Proteiniclasticum ruminis</name>
    <dbReference type="NCBI Taxonomy" id="398199"/>
    <lineage>
        <taxon>Bacteria</taxon>
        <taxon>Bacillati</taxon>
        <taxon>Bacillota</taxon>
        <taxon>Clostridia</taxon>
        <taxon>Eubacteriales</taxon>
        <taxon>Clostridiaceae</taxon>
        <taxon>Proteiniclasticum</taxon>
    </lineage>
</organism>
<dbReference type="InterPro" id="IPR000468">
    <property type="entry name" value="Barstar"/>
</dbReference>
<evidence type="ECO:0000313" key="4">
    <source>
        <dbReference type="Proteomes" id="UP000183255"/>
    </source>
</evidence>